<feature type="compositionally biased region" description="Basic and acidic residues" evidence="4">
    <location>
        <begin position="333"/>
        <end position="382"/>
    </location>
</feature>
<comment type="similarity">
    <text evidence="1">Belongs to the bacterial solute-binding protein 7 family.</text>
</comment>
<dbReference type="Gene3D" id="3.40.190.170">
    <property type="entry name" value="Bacterial extracellular solute-binding protein, family 7"/>
    <property type="match status" value="1"/>
</dbReference>
<reference evidence="6" key="2">
    <citation type="submission" date="2023-04" db="EMBL/GenBank/DDBJ databases">
        <authorList>
            <person name="Beletskiy A.V."/>
            <person name="Mardanov A.V."/>
            <person name="Ravin N.V."/>
        </authorList>
    </citation>
    <scope>NUCLEOTIDE SEQUENCE</scope>
    <source>
        <strain evidence="6">GKL-01</strain>
    </source>
</reference>
<dbReference type="Pfam" id="PF03480">
    <property type="entry name" value="DctP"/>
    <property type="match status" value="1"/>
</dbReference>
<feature type="region of interest" description="Disordered" evidence="4">
    <location>
        <begin position="328"/>
        <end position="382"/>
    </location>
</feature>
<dbReference type="PIRSF" id="PIRSF006470">
    <property type="entry name" value="DctB"/>
    <property type="match status" value="1"/>
</dbReference>
<dbReference type="GO" id="GO:0030288">
    <property type="term" value="C:outer membrane-bounded periplasmic space"/>
    <property type="evidence" value="ECO:0007669"/>
    <property type="project" value="InterPro"/>
</dbReference>
<dbReference type="KEGG" id="tdu:QJT80_14485"/>
<dbReference type="GO" id="GO:0055085">
    <property type="term" value="P:transmembrane transport"/>
    <property type="evidence" value="ECO:0007669"/>
    <property type="project" value="InterPro"/>
</dbReference>
<evidence type="ECO:0000256" key="2">
    <source>
        <dbReference type="ARBA" id="ARBA00022448"/>
    </source>
</evidence>
<dbReference type="InterPro" id="IPR018389">
    <property type="entry name" value="DctP_fam"/>
</dbReference>
<dbReference type="EMBL" id="CP124755">
    <property type="protein sequence ID" value="WGZ90680.1"/>
    <property type="molecule type" value="Genomic_DNA"/>
</dbReference>
<keyword evidence="3 5" id="KW-0732">Signal</keyword>
<dbReference type="CDD" id="cd13674">
    <property type="entry name" value="PBP2_TRAP_SBP_like_1"/>
    <property type="match status" value="1"/>
</dbReference>
<dbReference type="NCBIfam" id="TIGR00787">
    <property type="entry name" value="dctP"/>
    <property type="match status" value="1"/>
</dbReference>
<organism evidence="6">
    <name type="scientific">Candidatus Thiocaldithrix dubininis</name>
    <dbReference type="NCBI Taxonomy" id="3080823"/>
    <lineage>
        <taxon>Bacteria</taxon>
        <taxon>Pseudomonadati</taxon>
        <taxon>Pseudomonadota</taxon>
        <taxon>Gammaproteobacteria</taxon>
        <taxon>Thiotrichales</taxon>
        <taxon>Thiotrichaceae</taxon>
        <taxon>Candidatus Thiocaldithrix</taxon>
    </lineage>
</organism>
<dbReference type="InterPro" id="IPR038404">
    <property type="entry name" value="TRAP_DctP_sf"/>
</dbReference>
<protein>
    <submittedName>
        <fullName evidence="6">TRAP transporter substrate-binding protein</fullName>
    </submittedName>
</protein>
<accession>A0AA95H5J7</accession>
<sequence length="382" mass="41697">MKKTLVSLSTAVLLGLSSLYAYAADPIVIKFSHVVAPDTPKGKAAEKFKTLAEEKTKGAVKVEVYPNSTLYKDKEEMEALQMGAVQMLAPSLAKFGPLGVKDFEAFDLPYIFDSYAALHTVTQGQVGKDLLAKLEPKGIKGLAYWDNGFKVMSANKPLKAVADYKGLKMRIQSSKVLEAEMRALGANPQVLPFSETYQALQTGVVDGTENPPSNMYTQKMHEVQKHATVTNHGYLGYAVIANKAFWDKLPEDVRKGLDEAMTESTEYANKIAKEENDKALEAIKASGKTEIYTPTADETTALKAALMPVHEEMADRIGKDLIESIKKATASVPKEEAKADAKEEKAEAKEAKADAKEEKAEAKEAKADAKEEKAEAKEEKAK</sequence>
<dbReference type="PANTHER" id="PTHR33376">
    <property type="match status" value="1"/>
</dbReference>
<evidence type="ECO:0000256" key="3">
    <source>
        <dbReference type="ARBA" id="ARBA00022729"/>
    </source>
</evidence>
<reference evidence="6" key="1">
    <citation type="journal article" date="2023" name="Int. J. Mol. Sci.">
        <title>Metagenomics Revealed a New Genus 'Candidatus Thiocaldithrix dubininis' gen. nov., sp. nov. and a New Species 'Candidatus Thiothrix putei' sp. nov. in the Family Thiotrichaceae, Some Members of Which Have Traits of Both Na+- and H+-Motive Energetics.</title>
        <authorList>
            <person name="Ravin N.V."/>
            <person name="Muntyan M.S."/>
            <person name="Smolyakov D.D."/>
            <person name="Rudenko T.S."/>
            <person name="Beletsky A.V."/>
            <person name="Mardanov A.V."/>
            <person name="Grabovich M.Y."/>
        </authorList>
    </citation>
    <scope>NUCLEOTIDE SEQUENCE</scope>
    <source>
        <strain evidence="6">GKL-01</strain>
    </source>
</reference>
<feature type="signal peptide" evidence="5">
    <location>
        <begin position="1"/>
        <end position="23"/>
    </location>
</feature>
<proteinExistence type="inferred from homology"/>
<evidence type="ECO:0000256" key="4">
    <source>
        <dbReference type="SAM" id="MobiDB-lite"/>
    </source>
</evidence>
<evidence type="ECO:0000256" key="1">
    <source>
        <dbReference type="ARBA" id="ARBA00009023"/>
    </source>
</evidence>
<gene>
    <name evidence="6" type="ORF">QJT80_14485</name>
</gene>
<name>A0AA95H5J7_9GAMM</name>
<evidence type="ECO:0000256" key="5">
    <source>
        <dbReference type="SAM" id="SignalP"/>
    </source>
</evidence>
<dbReference type="Proteomes" id="UP001300672">
    <property type="component" value="Chromosome"/>
</dbReference>
<dbReference type="InterPro" id="IPR004682">
    <property type="entry name" value="TRAP_DctP"/>
</dbReference>
<keyword evidence="2" id="KW-0813">Transport</keyword>
<feature type="chain" id="PRO_5041738124" evidence="5">
    <location>
        <begin position="24"/>
        <end position="382"/>
    </location>
</feature>
<dbReference type="NCBIfam" id="NF037995">
    <property type="entry name" value="TRAP_S1"/>
    <property type="match status" value="1"/>
</dbReference>
<evidence type="ECO:0000313" key="6">
    <source>
        <dbReference type="EMBL" id="WGZ90680.1"/>
    </source>
</evidence>
<dbReference type="GO" id="GO:0015740">
    <property type="term" value="P:C4-dicarboxylate transport"/>
    <property type="evidence" value="ECO:0007669"/>
    <property type="project" value="TreeGrafter"/>
</dbReference>
<dbReference type="AlphaFoldDB" id="A0AA95H5J7"/>
<dbReference type="PANTHER" id="PTHR33376:SF7">
    <property type="entry name" value="C4-DICARBOXYLATE-BINDING PROTEIN DCTB"/>
    <property type="match status" value="1"/>
</dbReference>
<dbReference type="FunFam" id="3.40.190.170:FF:000001">
    <property type="entry name" value="TRAP dicarboxylate transporter, DctP subunit"/>
    <property type="match status" value="1"/>
</dbReference>